<feature type="region of interest" description="Disordered" evidence="1">
    <location>
        <begin position="30"/>
        <end position="55"/>
    </location>
</feature>
<dbReference type="WBParaSite" id="MBELARI_LOCUS17709">
    <property type="protein sequence ID" value="MBELARI_LOCUS17709"/>
    <property type="gene ID" value="MBELARI_LOCUS17709"/>
</dbReference>
<name>A0AAF3J5M4_9BILA</name>
<keyword evidence="2" id="KW-1185">Reference proteome</keyword>
<reference evidence="3" key="1">
    <citation type="submission" date="2024-02" db="UniProtKB">
        <authorList>
            <consortium name="WormBaseParasite"/>
        </authorList>
    </citation>
    <scope>IDENTIFICATION</scope>
</reference>
<dbReference type="AlphaFoldDB" id="A0AAF3J5M4"/>
<dbReference type="Proteomes" id="UP000887575">
    <property type="component" value="Unassembled WGS sequence"/>
</dbReference>
<proteinExistence type="predicted"/>
<organism evidence="2 3">
    <name type="scientific">Mesorhabditis belari</name>
    <dbReference type="NCBI Taxonomy" id="2138241"/>
    <lineage>
        <taxon>Eukaryota</taxon>
        <taxon>Metazoa</taxon>
        <taxon>Ecdysozoa</taxon>
        <taxon>Nematoda</taxon>
        <taxon>Chromadorea</taxon>
        <taxon>Rhabditida</taxon>
        <taxon>Rhabditina</taxon>
        <taxon>Rhabditomorpha</taxon>
        <taxon>Rhabditoidea</taxon>
        <taxon>Rhabditidae</taxon>
        <taxon>Mesorhabditinae</taxon>
        <taxon>Mesorhabditis</taxon>
    </lineage>
</organism>
<accession>A0AAF3J5M4</accession>
<evidence type="ECO:0000313" key="3">
    <source>
        <dbReference type="WBParaSite" id="MBELARI_LOCUS17709"/>
    </source>
</evidence>
<sequence>MTSIGMRRPRLERQMAVDTMEDPTLKCLPSQRQANQSTNGATFQQPQHHHAPQRQDTVICLDSIVLQPK</sequence>
<protein>
    <submittedName>
        <fullName evidence="3">Uncharacterized protein</fullName>
    </submittedName>
</protein>
<evidence type="ECO:0000256" key="1">
    <source>
        <dbReference type="SAM" id="MobiDB-lite"/>
    </source>
</evidence>
<feature type="compositionally biased region" description="Polar residues" evidence="1">
    <location>
        <begin position="30"/>
        <end position="43"/>
    </location>
</feature>
<evidence type="ECO:0000313" key="2">
    <source>
        <dbReference type="Proteomes" id="UP000887575"/>
    </source>
</evidence>